<reference evidence="1" key="1">
    <citation type="journal article" date="2020" name="New Phytol.">
        <title>Comparative genomics reveals dynamic genome evolution in host specialist ectomycorrhizal fungi.</title>
        <authorList>
            <person name="Lofgren L.A."/>
            <person name="Nguyen N.H."/>
            <person name="Vilgalys R."/>
            <person name="Ruytinx J."/>
            <person name="Liao H.L."/>
            <person name="Branco S."/>
            <person name="Kuo A."/>
            <person name="LaButti K."/>
            <person name="Lipzen A."/>
            <person name="Andreopoulos W."/>
            <person name="Pangilinan J."/>
            <person name="Riley R."/>
            <person name="Hundley H."/>
            <person name="Na H."/>
            <person name="Barry K."/>
            <person name="Grigoriev I.V."/>
            <person name="Stajich J.E."/>
            <person name="Kennedy P.G."/>
        </authorList>
    </citation>
    <scope>NUCLEOTIDE SEQUENCE</scope>
    <source>
        <strain evidence="1">MN1</strain>
    </source>
</reference>
<dbReference type="EMBL" id="JABBWG010000043">
    <property type="protein sequence ID" value="KAG1807452.1"/>
    <property type="molecule type" value="Genomic_DNA"/>
</dbReference>
<accession>A0A9P7DZU5</accession>
<protein>
    <submittedName>
        <fullName evidence="1">Uncharacterized protein</fullName>
    </submittedName>
</protein>
<comment type="caution">
    <text evidence="1">The sequence shown here is derived from an EMBL/GenBank/DDBJ whole genome shotgun (WGS) entry which is preliminary data.</text>
</comment>
<keyword evidence="2" id="KW-1185">Reference proteome</keyword>
<organism evidence="1 2">
    <name type="scientific">Suillus subaureus</name>
    <dbReference type="NCBI Taxonomy" id="48587"/>
    <lineage>
        <taxon>Eukaryota</taxon>
        <taxon>Fungi</taxon>
        <taxon>Dikarya</taxon>
        <taxon>Basidiomycota</taxon>
        <taxon>Agaricomycotina</taxon>
        <taxon>Agaricomycetes</taxon>
        <taxon>Agaricomycetidae</taxon>
        <taxon>Boletales</taxon>
        <taxon>Suillineae</taxon>
        <taxon>Suillaceae</taxon>
        <taxon>Suillus</taxon>
    </lineage>
</organism>
<dbReference type="AlphaFoldDB" id="A0A9P7DZU5"/>
<proteinExistence type="predicted"/>
<sequence>MFRKLTLVGAPEKLRVDCLLVMLAVASFQVPVVDFQTGTTLSTVHMNNIMSLLSVVREVTYHGHLLQIEFATTRETEATFLDVHTDEFCHAFATDANMWTSDYMSTPSTEVLYLTPDFGLPSLVLFIFARMK</sequence>
<dbReference type="RefSeq" id="XP_041188055.1">
    <property type="nucleotide sequence ID" value="XM_041343969.1"/>
</dbReference>
<evidence type="ECO:0000313" key="1">
    <source>
        <dbReference type="EMBL" id="KAG1807452.1"/>
    </source>
</evidence>
<dbReference type="Proteomes" id="UP000807769">
    <property type="component" value="Unassembled WGS sequence"/>
</dbReference>
<evidence type="ECO:0000313" key="2">
    <source>
        <dbReference type="Proteomes" id="UP000807769"/>
    </source>
</evidence>
<name>A0A9P7DZU5_9AGAM</name>
<gene>
    <name evidence="1" type="ORF">BJ212DRAFT_745528</name>
</gene>
<dbReference type="GeneID" id="64637985"/>
<dbReference type="OrthoDB" id="2269034at2759"/>